<dbReference type="Proteomes" id="UP000073601">
    <property type="component" value="Unassembled WGS sequence"/>
</dbReference>
<proteinExistence type="predicted"/>
<reference evidence="2" key="1">
    <citation type="submission" date="2016-02" db="EMBL/GenBank/DDBJ databases">
        <authorList>
            <person name="Rodrigo-Torres Lidia"/>
            <person name="Arahal R.David."/>
        </authorList>
    </citation>
    <scope>NUCLEOTIDE SEQUENCE [LARGE SCALE GENOMIC DNA]</scope>
    <source>
        <strain evidence="2">CECT 8713</strain>
    </source>
</reference>
<accession>A0A128FH02</accession>
<organism evidence="1 2">
    <name type="scientific">Grimontia marina</name>
    <dbReference type="NCBI Taxonomy" id="646534"/>
    <lineage>
        <taxon>Bacteria</taxon>
        <taxon>Pseudomonadati</taxon>
        <taxon>Pseudomonadota</taxon>
        <taxon>Gammaproteobacteria</taxon>
        <taxon>Vibrionales</taxon>
        <taxon>Vibrionaceae</taxon>
        <taxon>Grimontia</taxon>
    </lineage>
</organism>
<name>A0A128FH02_9GAMM</name>
<dbReference type="AlphaFoldDB" id="A0A128FH02"/>
<dbReference type="EMBL" id="FIZY01000051">
    <property type="protein sequence ID" value="CZF86077.1"/>
    <property type="molecule type" value="Genomic_DNA"/>
</dbReference>
<protein>
    <submittedName>
        <fullName evidence="1">Uncharacterized protein</fullName>
    </submittedName>
</protein>
<sequence length="79" mass="9129">MLESSVEVGDIEKPIMCPNSPMLYRLFHVYKKNLTMLEFIGHQCVQFEASFTRKSRSISVEFKEEVSAFAKTKTNYSTV</sequence>
<gene>
    <name evidence="1" type="ORF">GMA8713_04110</name>
</gene>
<evidence type="ECO:0000313" key="2">
    <source>
        <dbReference type="Proteomes" id="UP000073601"/>
    </source>
</evidence>
<evidence type="ECO:0000313" key="1">
    <source>
        <dbReference type="EMBL" id="CZF86077.1"/>
    </source>
</evidence>
<keyword evidence="2" id="KW-1185">Reference proteome</keyword>